<reference evidence="2" key="2">
    <citation type="journal article" date="2024" name="Plant">
        <title>Genomic evolution and insights into agronomic trait innovations of Sesamum species.</title>
        <authorList>
            <person name="Miao H."/>
            <person name="Wang L."/>
            <person name="Qu L."/>
            <person name="Liu H."/>
            <person name="Sun Y."/>
            <person name="Le M."/>
            <person name="Wang Q."/>
            <person name="Wei S."/>
            <person name="Zheng Y."/>
            <person name="Lin W."/>
            <person name="Duan Y."/>
            <person name="Cao H."/>
            <person name="Xiong S."/>
            <person name="Wang X."/>
            <person name="Wei L."/>
            <person name="Li C."/>
            <person name="Ma Q."/>
            <person name="Ju M."/>
            <person name="Zhao R."/>
            <person name="Li G."/>
            <person name="Mu C."/>
            <person name="Tian Q."/>
            <person name="Mei H."/>
            <person name="Zhang T."/>
            <person name="Gao T."/>
            <person name="Zhang H."/>
        </authorList>
    </citation>
    <scope>NUCLEOTIDE SEQUENCE</scope>
    <source>
        <strain evidence="2">3651</strain>
    </source>
</reference>
<proteinExistence type="predicted"/>
<feature type="region of interest" description="Disordered" evidence="1">
    <location>
        <begin position="43"/>
        <end position="64"/>
    </location>
</feature>
<protein>
    <submittedName>
        <fullName evidence="2">Uncharacterized protein</fullName>
    </submittedName>
</protein>
<feature type="region of interest" description="Disordered" evidence="1">
    <location>
        <begin position="143"/>
        <end position="162"/>
    </location>
</feature>
<name>A0AAE1YPL9_9LAMI</name>
<dbReference type="Proteomes" id="UP001293254">
    <property type="component" value="Unassembled WGS sequence"/>
</dbReference>
<reference evidence="2" key="1">
    <citation type="submission" date="2020-06" db="EMBL/GenBank/DDBJ databases">
        <authorList>
            <person name="Li T."/>
            <person name="Hu X."/>
            <person name="Zhang T."/>
            <person name="Song X."/>
            <person name="Zhang H."/>
            <person name="Dai N."/>
            <person name="Sheng W."/>
            <person name="Hou X."/>
            <person name="Wei L."/>
        </authorList>
    </citation>
    <scope>NUCLEOTIDE SEQUENCE</scope>
    <source>
        <strain evidence="2">3651</strain>
        <tissue evidence="2">Leaf</tissue>
    </source>
</reference>
<dbReference type="AlphaFoldDB" id="A0AAE1YPL9"/>
<accession>A0AAE1YPL9</accession>
<dbReference type="EMBL" id="JACGWO010000003">
    <property type="protein sequence ID" value="KAK4433423.1"/>
    <property type="molecule type" value="Genomic_DNA"/>
</dbReference>
<evidence type="ECO:0000256" key="1">
    <source>
        <dbReference type="SAM" id="MobiDB-lite"/>
    </source>
</evidence>
<sequence>MCNSNWAGPSHLAQSASSASVGTSLVINEVQPRQLNKSCEQAQAVSPSAKVSSDPKRTSSPEGLLSQWNSKSKLNLLFEALPTRGDVSLIPPVNPLIDGILSSSFLMIESAANLVDIPVADNIHLGLTDGGNRAVEFRERGARTRGCGRRRRGGPLIHSANSSTKRQLPLPFLLGVASHPRKRLYVKLHPEEWQFTGFYGELDYGRRQKAWNVLRSLGHNSRGRCVTLGCPIGCSIGGLGFSRPSFTWCNRRLPPDTLAQQSVHMVEHQAVFFKFEASWICSKECAEVISDLWKDWRVGESSFPTLEKLRYCSENLTIWRRCHLGVACKRVKWREGRMRTLNVLNGQLQ</sequence>
<keyword evidence="3" id="KW-1185">Reference proteome</keyword>
<gene>
    <name evidence="2" type="ORF">Salat_1104600</name>
</gene>
<organism evidence="2 3">
    <name type="scientific">Sesamum alatum</name>
    <dbReference type="NCBI Taxonomy" id="300844"/>
    <lineage>
        <taxon>Eukaryota</taxon>
        <taxon>Viridiplantae</taxon>
        <taxon>Streptophyta</taxon>
        <taxon>Embryophyta</taxon>
        <taxon>Tracheophyta</taxon>
        <taxon>Spermatophyta</taxon>
        <taxon>Magnoliopsida</taxon>
        <taxon>eudicotyledons</taxon>
        <taxon>Gunneridae</taxon>
        <taxon>Pentapetalae</taxon>
        <taxon>asterids</taxon>
        <taxon>lamiids</taxon>
        <taxon>Lamiales</taxon>
        <taxon>Pedaliaceae</taxon>
        <taxon>Sesamum</taxon>
    </lineage>
</organism>
<evidence type="ECO:0000313" key="3">
    <source>
        <dbReference type="Proteomes" id="UP001293254"/>
    </source>
</evidence>
<evidence type="ECO:0000313" key="2">
    <source>
        <dbReference type="EMBL" id="KAK4433423.1"/>
    </source>
</evidence>
<comment type="caution">
    <text evidence="2">The sequence shown here is derived from an EMBL/GenBank/DDBJ whole genome shotgun (WGS) entry which is preliminary data.</text>
</comment>